<comment type="caution">
    <text evidence="1">The sequence shown here is derived from an EMBL/GenBank/DDBJ whole genome shotgun (WGS) entry which is preliminary data.</text>
</comment>
<dbReference type="EMBL" id="CAJJDO010000007">
    <property type="protein sequence ID" value="CAD8139158.1"/>
    <property type="molecule type" value="Genomic_DNA"/>
</dbReference>
<protein>
    <recommendedName>
        <fullName evidence="3">WD40-repeat-containing domain</fullName>
    </recommendedName>
</protein>
<evidence type="ECO:0000313" key="1">
    <source>
        <dbReference type="EMBL" id="CAD8139158.1"/>
    </source>
</evidence>
<dbReference type="Proteomes" id="UP000689195">
    <property type="component" value="Unassembled WGS sequence"/>
</dbReference>
<accession>A0A8S1SGX1</accession>
<dbReference type="AlphaFoldDB" id="A0A8S1SGX1"/>
<proteinExistence type="predicted"/>
<gene>
    <name evidence="1" type="ORF">PPENT_87.1.T0070500</name>
</gene>
<name>A0A8S1SGX1_9CILI</name>
<keyword evidence="2" id="KW-1185">Reference proteome</keyword>
<evidence type="ECO:0000313" key="2">
    <source>
        <dbReference type="Proteomes" id="UP000689195"/>
    </source>
</evidence>
<evidence type="ECO:0008006" key="3">
    <source>
        <dbReference type="Google" id="ProtNLM"/>
    </source>
</evidence>
<dbReference type="OrthoDB" id="290446at2759"/>
<reference evidence="1" key="1">
    <citation type="submission" date="2021-01" db="EMBL/GenBank/DDBJ databases">
        <authorList>
            <consortium name="Genoscope - CEA"/>
            <person name="William W."/>
        </authorList>
    </citation>
    <scope>NUCLEOTIDE SEQUENCE</scope>
</reference>
<organism evidence="1 2">
    <name type="scientific">Paramecium pentaurelia</name>
    <dbReference type="NCBI Taxonomy" id="43138"/>
    <lineage>
        <taxon>Eukaryota</taxon>
        <taxon>Sar</taxon>
        <taxon>Alveolata</taxon>
        <taxon>Ciliophora</taxon>
        <taxon>Intramacronucleata</taxon>
        <taxon>Oligohymenophorea</taxon>
        <taxon>Peniculida</taxon>
        <taxon>Parameciidae</taxon>
        <taxon>Paramecium</taxon>
    </lineage>
</organism>
<sequence length="422" mass="50154">MIIQQFDKISLIEEFQTLKEQIITKLNEYFTKLEKIIEEFSQPINESIKEQIKLISNYESSIERIFQQKLLDREQLKVYLNYVQKCSVNNIDQLESSLNFIKIDDGIIKIQKEIDILYIEQMQEPQKQQSGTLEEIELNFKLPHELIEYEEHFNPQYICITSCIISFNNEFITGGWDGKIVRFDMNQIKQELKLFNNPVRIIKQLRNNCLLIVNDQNDYKLLDKGWNILRDEKLGEMNIINIDEYVQETHHVIKIRVDNGDQYIGNVKNAFLNGFRHLKMEDKIQGNVITTYFDDIIVIDQFDNFGIVLIYSVDSNNHIISTNQFKISDTLITKALILNDDQFYFKDTQNRLYLYDAQLESEYDDMINHNNNIVMIKDDKLKINEIEYPNKLTKILDAYSNEKYFILVGYGEQMNIQIFKYI</sequence>